<gene>
    <name evidence="3" type="ORF">E1B00_07010</name>
</gene>
<dbReference type="Proteomes" id="UP000305760">
    <property type="component" value="Unassembled WGS sequence"/>
</dbReference>
<keyword evidence="4" id="KW-1185">Reference proteome</keyword>
<accession>A0A5C4RW57</accession>
<keyword evidence="3" id="KW-0489">Methyltransferase</keyword>
<evidence type="ECO:0000313" key="4">
    <source>
        <dbReference type="Proteomes" id="UP000305760"/>
    </source>
</evidence>
<dbReference type="Gene3D" id="3.40.50.150">
    <property type="entry name" value="Vaccinia Virus protein VP39"/>
    <property type="match status" value="1"/>
</dbReference>
<dbReference type="Pfam" id="PF13649">
    <property type="entry name" value="Methyltransf_25"/>
    <property type="match status" value="1"/>
</dbReference>
<dbReference type="EMBL" id="SMDR01000001">
    <property type="protein sequence ID" value="TNJ35496.1"/>
    <property type="molecule type" value="Genomic_DNA"/>
</dbReference>
<dbReference type="SUPFAM" id="SSF53335">
    <property type="entry name" value="S-adenosyl-L-methionine-dependent methyltransferases"/>
    <property type="match status" value="1"/>
</dbReference>
<feature type="domain" description="Methyltransferase" evidence="2">
    <location>
        <begin position="73"/>
        <end position="166"/>
    </location>
</feature>
<sequence length="260" mass="28486">MAQGPNMGTDRDWEAWGRDDPYYGVLSSEQFRTRALSDEARNAFFDSGARHVQRVLTVIRESFAPDFAPRQSLDFGCGVGRLLIPLARASDRATGIDVSPSMLAEAARNCAAQGIGNVTLAPSHDRLDGVAAGFDLVHSYIVLQHIPPARGHGLIAALAQRVAPDGFLVLQFPHARTTSWLVNALTWLRYHFWPANAVRNLVRGRPLREPPMQLHAYDLGQVLRTLQDIGFGTPRLLPDAAAGSDFESTLLVARRNIEAG</sequence>
<reference evidence="3 4" key="1">
    <citation type="submission" date="2019-03" db="EMBL/GenBank/DDBJ databases">
        <title>Arenimonas daejeonensis sp. nov., isolated from compost.</title>
        <authorList>
            <person name="Jeon C.O."/>
        </authorList>
    </citation>
    <scope>NUCLEOTIDE SEQUENCE [LARGE SCALE GENOMIC DNA]</scope>
    <source>
        <strain evidence="3 4">R29</strain>
    </source>
</reference>
<evidence type="ECO:0000313" key="3">
    <source>
        <dbReference type="EMBL" id="TNJ35496.1"/>
    </source>
</evidence>
<dbReference type="OrthoDB" id="9811589at2"/>
<comment type="caution">
    <text evidence="3">The sequence shown here is derived from an EMBL/GenBank/DDBJ whole genome shotgun (WGS) entry which is preliminary data.</text>
</comment>
<evidence type="ECO:0000256" key="1">
    <source>
        <dbReference type="ARBA" id="ARBA00022679"/>
    </source>
</evidence>
<organism evidence="3 4">
    <name type="scientific">Arenimonas terrae</name>
    <dbReference type="NCBI Taxonomy" id="2546226"/>
    <lineage>
        <taxon>Bacteria</taxon>
        <taxon>Pseudomonadati</taxon>
        <taxon>Pseudomonadota</taxon>
        <taxon>Gammaproteobacteria</taxon>
        <taxon>Lysobacterales</taxon>
        <taxon>Lysobacteraceae</taxon>
        <taxon>Arenimonas</taxon>
    </lineage>
</organism>
<evidence type="ECO:0000259" key="2">
    <source>
        <dbReference type="Pfam" id="PF13649"/>
    </source>
</evidence>
<protein>
    <submittedName>
        <fullName evidence="3">Class I SAM-dependent methyltransferase</fullName>
    </submittedName>
</protein>
<keyword evidence="1 3" id="KW-0808">Transferase</keyword>
<dbReference type="PANTHER" id="PTHR43861">
    <property type="entry name" value="TRANS-ACONITATE 2-METHYLTRANSFERASE-RELATED"/>
    <property type="match status" value="1"/>
</dbReference>
<dbReference type="GO" id="GO:0008168">
    <property type="term" value="F:methyltransferase activity"/>
    <property type="evidence" value="ECO:0007669"/>
    <property type="project" value="UniProtKB-KW"/>
</dbReference>
<name>A0A5C4RW57_9GAMM</name>
<dbReference type="AlphaFoldDB" id="A0A5C4RW57"/>
<proteinExistence type="predicted"/>
<dbReference type="CDD" id="cd02440">
    <property type="entry name" value="AdoMet_MTases"/>
    <property type="match status" value="1"/>
</dbReference>
<dbReference type="GO" id="GO:0032259">
    <property type="term" value="P:methylation"/>
    <property type="evidence" value="ECO:0007669"/>
    <property type="project" value="UniProtKB-KW"/>
</dbReference>
<dbReference type="InterPro" id="IPR041698">
    <property type="entry name" value="Methyltransf_25"/>
</dbReference>
<dbReference type="InterPro" id="IPR029063">
    <property type="entry name" value="SAM-dependent_MTases_sf"/>
</dbReference>